<proteinExistence type="predicted"/>
<keyword evidence="3" id="KW-1185">Reference proteome</keyword>
<evidence type="ECO:0000256" key="1">
    <source>
        <dbReference type="SAM" id="MobiDB-lite"/>
    </source>
</evidence>
<dbReference type="RefSeq" id="WP_055174708.1">
    <property type="nucleotide sequence ID" value="NZ_JAUSQY010000001.1"/>
</dbReference>
<organism evidence="2 3">
    <name type="scientific">Corynebacterium lowii</name>
    <dbReference type="NCBI Taxonomy" id="1544413"/>
    <lineage>
        <taxon>Bacteria</taxon>
        <taxon>Bacillati</taxon>
        <taxon>Actinomycetota</taxon>
        <taxon>Actinomycetes</taxon>
        <taxon>Mycobacteriales</taxon>
        <taxon>Corynebacteriaceae</taxon>
        <taxon>Corynebacterium</taxon>
    </lineage>
</organism>
<reference evidence="2 3" key="1">
    <citation type="submission" date="2015-10" db="EMBL/GenBank/DDBJ databases">
        <title>Corynebacteirum lowii and Corynebacterium oculi species nova, derived from human clinical disease and and emended description of Corynebacterium mastiditis.</title>
        <authorList>
            <person name="Bernard K."/>
            <person name="Pacheco A.L."/>
            <person name="Mcdougall C."/>
            <person name="Burtx T."/>
            <person name="Weibe D."/>
            <person name="Tyler S."/>
            <person name="Olson A.B."/>
            <person name="Cnockaert M."/>
            <person name="Eguchi H."/>
            <person name="Kuwahara T."/>
            <person name="Nakayama-Imaohji H."/>
            <person name="Boudewijins M."/>
            <person name="Van Hoecke F."/>
            <person name="Bernier A.-M."/>
            <person name="Vandamme P."/>
        </authorList>
    </citation>
    <scope>NUCLEOTIDE SEQUENCE [LARGE SCALE GENOMIC DNA]</scope>
    <source>
        <strain evidence="2 3">NML 130206</strain>
    </source>
</reference>
<comment type="caution">
    <text evidence="2">The sequence shown here is derived from an EMBL/GenBank/DDBJ whole genome shotgun (WGS) entry which is preliminary data.</text>
</comment>
<dbReference type="STRING" id="1544413.Clow_00060"/>
<accession>A0A0Q0U4Z7</accession>
<dbReference type="OrthoDB" id="4414653at2"/>
<dbReference type="PATRIC" id="fig|1544413.3.peg.61"/>
<dbReference type="AlphaFoldDB" id="A0A0Q0U4Z7"/>
<protein>
    <submittedName>
        <fullName evidence="2">Uncharacterized protein</fullName>
    </submittedName>
</protein>
<dbReference type="EMBL" id="LKEV01000001">
    <property type="protein sequence ID" value="KQB87015.1"/>
    <property type="molecule type" value="Genomic_DNA"/>
</dbReference>
<feature type="region of interest" description="Disordered" evidence="1">
    <location>
        <begin position="47"/>
        <end position="80"/>
    </location>
</feature>
<name>A0A0Q0U4Z7_9CORY</name>
<dbReference type="Proteomes" id="UP000050488">
    <property type="component" value="Unassembled WGS sequence"/>
</dbReference>
<evidence type="ECO:0000313" key="2">
    <source>
        <dbReference type="EMBL" id="KQB87015.1"/>
    </source>
</evidence>
<evidence type="ECO:0000313" key="3">
    <source>
        <dbReference type="Proteomes" id="UP000050488"/>
    </source>
</evidence>
<gene>
    <name evidence="2" type="ORF">Clow_00060</name>
</gene>
<sequence length="105" mass="11148">MSSPLFIRTTLNIPGAGTAVHVAELLPLGPEQCRMIRIVEVDPSGNPVGAAAGGRHYGMEAPPQEIVPHPDTYGNFPDISSEPLSAEEFQALWQRAVAAFPGLNT</sequence>